<geneLocation type="chloroplast" evidence="12"/>
<keyword evidence="3 8" id="KW-0699">rRNA-binding</keyword>
<evidence type="ECO:0000256" key="7">
    <source>
        <dbReference type="ARBA" id="ARBA00035154"/>
    </source>
</evidence>
<evidence type="ECO:0000256" key="2">
    <source>
        <dbReference type="ARBA" id="ARBA00011458"/>
    </source>
</evidence>
<evidence type="ECO:0000256" key="4">
    <source>
        <dbReference type="ARBA" id="ARBA00022884"/>
    </source>
</evidence>
<dbReference type="Pfam" id="PF07650">
    <property type="entry name" value="KH_2"/>
    <property type="match status" value="1"/>
</dbReference>
<evidence type="ECO:0000256" key="10">
    <source>
        <dbReference type="RuleBase" id="RU003626"/>
    </source>
</evidence>
<dbReference type="PANTHER" id="PTHR11760:SF19">
    <property type="entry name" value="SMALL RIBOSOMAL SUBUNIT PROTEIN US3C"/>
    <property type="match status" value="1"/>
</dbReference>
<dbReference type="AlphaFoldDB" id="A0A7G5VUL9"/>
<comment type="subcellular location">
    <subcellularLocation>
        <location evidence="8 10">Plastid</location>
        <location evidence="8 10">Chloroplast</location>
    </subcellularLocation>
</comment>
<dbReference type="InterPro" id="IPR005704">
    <property type="entry name" value="Ribosomal_uS3_bac-typ"/>
</dbReference>
<dbReference type="SUPFAM" id="SSF54821">
    <property type="entry name" value="Ribosomal protein S3 C-terminal domain"/>
    <property type="match status" value="1"/>
</dbReference>
<dbReference type="PANTHER" id="PTHR11760">
    <property type="entry name" value="30S/40S RIBOSOMAL PROTEIN S3"/>
    <property type="match status" value="1"/>
</dbReference>
<evidence type="ECO:0000256" key="5">
    <source>
        <dbReference type="ARBA" id="ARBA00022980"/>
    </source>
</evidence>
<dbReference type="GO" id="GO:0022627">
    <property type="term" value="C:cytosolic small ribosomal subunit"/>
    <property type="evidence" value="ECO:0007669"/>
    <property type="project" value="TreeGrafter"/>
</dbReference>
<evidence type="ECO:0000256" key="9">
    <source>
        <dbReference type="RuleBase" id="RU003624"/>
    </source>
</evidence>
<dbReference type="PROSITE" id="PS00548">
    <property type="entry name" value="RIBOSOMAL_S3"/>
    <property type="match status" value="1"/>
</dbReference>
<dbReference type="Gene3D" id="3.30.1140.32">
    <property type="entry name" value="Ribosomal protein S3, C-terminal domain"/>
    <property type="match status" value="1"/>
</dbReference>
<keyword evidence="10 12" id="KW-0934">Plastid</keyword>
<dbReference type="HAMAP" id="MF_01309_B">
    <property type="entry name" value="Ribosomal_uS3_B"/>
    <property type="match status" value="1"/>
</dbReference>
<organism evidence="12">
    <name type="scientific">Cyanidiococcus yangmingshanensis</name>
    <dbReference type="NCBI Taxonomy" id="2690220"/>
    <lineage>
        <taxon>Eukaryota</taxon>
        <taxon>Rhodophyta</taxon>
        <taxon>Bangiophyceae</taxon>
        <taxon>Cyanidiales</taxon>
        <taxon>Cyanidiaceae</taxon>
        <taxon>Cyanidiococcus</taxon>
    </lineage>
</organism>
<dbReference type="SUPFAM" id="SSF54814">
    <property type="entry name" value="Prokaryotic type KH domain (KH-domain type II)"/>
    <property type="match status" value="1"/>
</dbReference>
<dbReference type="GO" id="GO:0019843">
    <property type="term" value="F:rRNA binding"/>
    <property type="evidence" value="ECO:0007669"/>
    <property type="project" value="UniProtKB-UniRule"/>
</dbReference>
<evidence type="ECO:0000313" key="12">
    <source>
        <dbReference type="EMBL" id="QMX77386.1"/>
    </source>
</evidence>
<sequence>MGQKTHPVGFRLGITHTHQSNWYAHAHDYAQVLQEDYAIRQLLSEYVLKAGIASIRILRKSHQIELELHTARPGILVGRSGAGLDALRTQVQTQFAHLTWRISLVEVSNPDANAVLLAQWLAQQLEKRMAFRRAIRQAMARAQKVGVKGIKIQISGRLNGAEIARSEWVRHGQIPLQTLRTRIDYATATAATTYGVIGVKVWINQIC</sequence>
<evidence type="ECO:0000256" key="3">
    <source>
        <dbReference type="ARBA" id="ARBA00022730"/>
    </source>
</evidence>
<dbReference type="InterPro" id="IPR057258">
    <property type="entry name" value="Ribosomal_uS3"/>
</dbReference>
<dbReference type="GO" id="GO:0003735">
    <property type="term" value="F:structural constituent of ribosome"/>
    <property type="evidence" value="ECO:0007669"/>
    <property type="project" value="InterPro"/>
</dbReference>
<dbReference type="InterPro" id="IPR004044">
    <property type="entry name" value="KH_dom_type_2"/>
</dbReference>
<comment type="subunit">
    <text evidence="2 8 10">Part of the 30S ribosomal subunit.</text>
</comment>
<dbReference type="CDD" id="cd02412">
    <property type="entry name" value="KH-II_30S_S3"/>
    <property type="match status" value="1"/>
</dbReference>
<comment type="similarity">
    <text evidence="1 8 9">Belongs to the universal ribosomal protein uS3 family.</text>
</comment>
<dbReference type="InterPro" id="IPR018280">
    <property type="entry name" value="Ribosomal_uS3_CS"/>
</dbReference>
<keyword evidence="5 8" id="KW-0689">Ribosomal protein</keyword>
<dbReference type="InterPro" id="IPR015946">
    <property type="entry name" value="KH_dom-like_a/b"/>
</dbReference>
<dbReference type="GO" id="GO:0006412">
    <property type="term" value="P:translation"/>
    <property type="evidence" value="ECO:0007669"/>
    <property type="project" value="UniProtKB-UniRule"/>
</dbReference>
<proteinExistence type="inferred from homology"/>
<dbReference type="InterPro" id="IPR001351">
    <property type="entry name" value="Ribosomal_uS3_C"/>
</dbReference>
<dbReference type="Gene3D" id="3.30.300.20">
    <property type="match status" value="1"/>
</dbReference>
<dbReference type="InterPro" id="IPR009019">
    <property type="entry name" value="KH_sf_prok-type"/>
</dbReference>
<evidence type="ECO:0000259" key="11">
    <source>
        <dbReference type="PROSITE" id="PS50823"/>
    </source>
</evidence>
<dbReference type="SMART" id="SM00322">
    <property type="entry name" value="KH"/>
    <property type="match status" value="1"/>
</dbReference>
<evidence type="ECO:0000256" key="1">
    <source>
        <dbReference type="ARBA" id="ARBA00010761"/>
    </source>
</evidence>
<dbReference type="InterPro" id="IPR004087">
    <property type="entry name" value="KH_dom"/>
</dbReference>
<dbReference type="FunFam" id="3.30.300.20:FF:000001">
    <property type="entry name" value="30S ribosomal protein S3"/>
    <property type="match status" value="1"/>
</dbReference>
<keyword evidence="4 8" id="KW-0694">RNA-binding</keyword>
<dbReference type="RefSeq" id="YP_009968285.1">
    <property type="nucleotide sequence ID" value="NC_051883.1"/>
</dbReference>
<feature type="domain" description="KH type-2" evidence="11">
    <location>
        <begin position="39"/>
        <end position="108"/>
    </location>
</feature>
<evidence type="ECO:0000256" key="6">
    <source>
        <dbReference type="ARBA" id="ARBA00023274"/>
    </source>
</evidence>
<name>A0A7G5VUL9_9RHOD</name>
<dbReference type="InterPro" id="IPR036419">
    <property type="entry name" value="Ribosomal_S3_C_sf"/>
</dbReference>
<protein>
    <recommendedName>
        <fullName evidence="7 8">Small ribosomal subunit protein uS3c</fullName>
    </recommendedName>
</protein>
<dbReference type="EMBL" id="MN431657">
    <property type="protein sequence ID" value="QMX77386.1"/>
    <property type="molecule type" value="Genomic_DNA"/>
</dbReference>
<dbReference type="GO" id="GO:0009507">
    <property type="term" value="C:chloroplast"/>
    <property type="evidence" value="ECO:0007669"/>
    <property type="project" value="UniProtKB-SubCell"/>
</dbReference>
<dbReference type="PROSITE" id="PS50823">
    <property type="entry name" value="KH_TYPE_2"/>
    <property type="match status" value="1"/>
</dbReference>
<gene>
    <name evidence="8 12" type="primary">rps3</name>
</gene>
<dbReference type="GeneID" id="60450292"/>
<accession>A0A7G5VUL9</accession>
<keyword evidence="10 12" id="KW-0150">Chloroplast</keyword>
<keyword evidence="6 8" id="KW-0687">Ribonucleoprotein</keyword>
<evidence type="ECO:0000256" key="8">
    <source>
        <dbReference type="HAMAP-Rule" id="MF_01309"/>
    </source>
</evidence>
<reference evidence="12" key="1">
    <citation type="submission" date="2019-09" db="EMBL/GenBank/DDBJ databases">
        <authorList>
            <person name="Liu S.-L."/>
            <person name="Chiang Y.-R."/>
            <person name="Fu H.-Y."/>
        </authorList>
    </citation>
    <scope>NUCLEOTIDE SEQUENCE</scope>
    <source>
        <strain evidence="12">THAL066</strain>
    </source>
</reference>
<dbReference type="NCBIfam" id="TIGR01009">
    <property type="entry name" value="rpsC_bact"/>
    <property type="match status" value="1"/>
</dbReference>
<dbReference type="Pfam" id="PF00189">
    <property type="entry name" value="Ribosomal_S3_C"/>
    <property type="match status" value="1"/>
</dbReference>